<evidence type="ECO:0000256" key="1">
    <source>
        <dbReference type="SAM" id="MobiDB-lite"/>
    </source>
</evidence>
<organism evidence="2 3">
    <name type="scientific">Amphimedon queenslandica</name>
    <name type="common">Sponge</name>
    <dbReference type="NCBI Taxonomy" id="400682"/>
    <lineage>
        <taxon>Eukaryota</taxon>
        <taxon>Metazoa</taxon>
        <taxon>Porifera</taxon>
        <taxon>Demospongiae</taxon>
        <taxon>Heteroscleromorpha</taxon>
        <taxon>Haplosclerida</taxon>
        <taxon>Niphatidae</taxon>
        <taxon>Amphimedon</taxon>
    </lineage>
</organism>
<evidence type="ECO:0000313" key="2">
    <source>
        <dbReference type="EnsemblMetazoa" id="XP_019861212.1"/>
    </source>
</evidence>
<dbReference type="AlphaFoldDB" id="A0AAN0JWB7"/>
<name>A0AAN0JWB7_AMPQE</name>
<dbReference type="RefSeq" id="XP_019861212.1">
    <property type="nucleotide sequence ID" value="XM_020005653.1"/>
</dbReference>
<accession>A0AAN0JWB7</accession>
<reference evidence="3" key="1">
    <citation type="journal article" date="2010" name="Nature">
        <title>The Amphimedon queenslandica genome and the evolution of animal complexity.</title>
        <authorList>
            <person name="Srivastava M."/>
            <person name="Simakov O."/>
            <person name="Chapman J."/>
            <person name="Fahey B."/>
            <person name="Gauthier M.E."/>
            <person name="Mitros T."/>
            <person name="Richards G.S."/>
            <person name="Conaco C."/>
            <person name="Dacre M."/>
            <person name="Hellsten U."/>
            <person name="Larroux C."/>
            <person name="Putnam N.H."/>
            <person name="Stanke M."/>
            <person name="Adamska M."/>
            <person name="Darling A."/>
            <person name="Degnan S.M."/>
            <person name="Oakley T.H."/>
            <person name="Plachetzki D.C."/>
            <person name="Zhai Y."/>
            <person name="Adamski M."/>
            <person name="Calcino A."/>
            <person name="Cummins S.F."/>
            <person name="Goodstein D.M."/>
            <person name="Harris C."/>
            <person name="Jackson D.J."/>
            <person name="Leys S.P."/>
            <person name="Shu S."/>
            <person name="Woodcroft B.J."/>
            <person name="Vervoort M."/>
            <person name="Kosik K.S."/>
            <person name="Manning G."/>
            <person name="Degnan B.M."/>
            <person name="Rokhsar D.S."/>
        </authorList>
    </citation>
    <scope>NUCLEOTIDE SEQUENCE [LARGE SCALE GENOMIC DNA]</scope>
</reference>
<sequence>MGPLASDVIIKPENGTSIKTSLSNLTLTDTTTSTQVISTVADPLIDFGLQIYKVPSADNADIEVTATVNRIQAAVMFTFIKRLLSFVKSMNVKKELVESAKEATNEQAKKAIETAKKARSKRIKLDITVDAPVVSLLLTSGASFMVDLGILQLSNKFEPALKHYSNTGDELVDVMSLSLKDLQVVRRFDKGSHTIISPVTLKGGIIRTLEALNTDIPNVAIEFNIDSIGISFNPGDYNEVFNVLKELPTSSSTNEESADTRNVKSLSKTGPTADPSSSSSSGSNGDSPSDFKLNFKMSIGSLGLSVESDSKQTEIVSIKLTSLESSLGLDHSYIRIGFLIKSLEIADPLSSSFPLTVIRCKISAFLLYLYSSLPPENAPGPASHAIEQGGSDVTDVAVQDDYTNFKVEIFADGISANLSDTKVQAARLCIERIKCQASITSTSLLDSSIDIGIISIIDVRDPLVNDKTLLCSSSDGNVSMISLTFKQDPQLHQRTGLLNVSNPLVTISIEYLLYLIGYLKTLYEPFLPSTPSQPSPPKPPKSEADGATVEQYEMKLTGSIVNARLAASGDEPNQALIAQTGVSLGISLKDGSISIHSSLDDCTLYTGSPTAKTTVNKDNIILSPCTLSFTLSTMSGHNIILHLKRVELFVAPSTVRLVLSILNKIQAETNTEGEKEKRVITAPPDLLLDKPVDESKWYFKSQEHIISRIVQDSHLDGKKGELLMLDIDQVSITLLQEHPRTGEVSSAFSILLGSYGNKGLHLQAQEWSGE</sequence>
<evidence type="ECO:0000313" key="3">
    <source>
        <dbReference type="Proteomes" id="UP000007879"/>
    </source>
</evidence>
<reference evidence="2" key="2">
    <citation type="submission" date="2024-06" db="UniProtKB">
        <authorList>
            <consortium name="EnsemblMetazoa"/>
        </authorList>
    </citation>
    <scope>IDENTIFICATION</scope>
</reference>
<dbReference type="GeneID" id="109589597"/>
<dbReference type="Proteomes" id="UP000007879">
    <property type="component" value="Unassembled WGS sequence"/>
</dbReference>
<dbReference type="EnsemblMetazoa" id="XM_020005653.1">
    <property type="protein sequence ID" value="XP_019861212.1"/>
    <property type="gene ID" value="LOC109589597"/>
</dbReference>
<protein>
    <submittedName>
        <fullName evidence="2">Uncharacterized protein</fullName>
    </submittedName>
</protein>
<feature type="region of interest" description="Disordered" evidence="1">
    <location>
        <begin position="249"/>
        <end position="287"/>
    </location>
</feature>
<dbReference type="KEGG" id="aqu:109589597"/>
<keyword evidence="3" id="KW-1185">Reference proteome</keyword>
<feature type="compositionally biased region" description="Low complexity" evidence="1">
    <location>
        <begin position="274"/>
        <end position="287"/>
    </location>
</feature>
<proteinExistence type="predicted"/>